<dbReference type="AlphaFoldDB" id="A0A2P8G596"/>
<reference evidence="2 3" key="1">
    <citation type="submission" date="2018-03" db="EMBL/GenBank/DDBJ databases">
        <title>Genomic Encyclopedia of Archaeal and Bacterial Type Strains, Phase II (KMG-II): from individual species to whole genera.</title>
        <authorList>
            <person name="Goeker M."/>
        </authorList>
    </citation>
    <scope>NUCLEOTIDE SEQUENCE [LARGE SCALE GENOMIC DNA]</scope>
    <source>
        <strain evidence="2 3">DSM 18107</strain>
    </source>
</reference>
<comment type="caution">
    <text evidence="2">The sequence shown here is derived from an EMBL/GenBank/DDBJ whole genome shotgun (WGS) entry which is preliminary data.</text>
</comment>
<organism evidence="2 3">
    <name type="scientific">Chitinophaga ginsengisoli</name>
    <dbReference type="NCBI Taxonomy" id="363837"/>
    <lineage>
        <taxon>Bacteria</taxon>
        <taxon>Pseudomonadati</taxon>
        <taxon>Bacteroidota</taxon>
        <taxon>Chitinophagia</taxon>
        <taxon>Chitinophagales</taxon>
        <taxon>Chitinophagaceae</taxon>
        <taxon>Chitinophaga</taxon>
    </lineage>
</organism>
<accession>A0A2P8G596</accession>
<sequence>MHVMRNTIWLLLALAGIISCRKQDDYKSYLTGGEILYTGRADSVQVHPGRNRVELYWLLISDPTIVRSKVYWNNHADSTEVTIKRTAGIDTIRLLISNLAERTYDFEIINYDKVGHASMKAHTIGTVYGRTYESALLNRSINNAEWTDNEAHISWSDIDSTTGVLGMELKYTDAGNKLHDTLIPAVMESQISIWANYPSNTPFQYRTMYRPDTLAIDTFYTDWETKTLKEDITLAYLRNPGGPFLLDPSKPSDWRWGQLADWSYNAAAGQRYTYDAINGTANACLTLWIYWDGSLTNGKIYQTVTLPAGEYRFNATISNIDATLEATYVAVAEGSSLPDVENIATAAGYYKLKDNNDKQANVPFTLTQATTVTLGFVATMISPSDQSLRVSRVNLIRYK</sequence>
<proteinExistence type="predicted"/>
<protein>
    <submittedName>
        <fullName evidence="2">Uncharacterized protein DUF5013</fullName>
    </submittedName>
</protein>
<dbReference type="PROSITE" id="PS51257">
    <property type="entry name" value="PROKAR_LIPOPROTEIN"/>
    <property type="match status" value="1"/>
</dbReference>
<evidence type="ECO:0000259" key="1">
    <source>
        <dbReference type="Pfam" id="PF16405"/>
    </source>
</evidence>
<evidence type="ECO:0000313" key="3">
    <source>
        <dbReference type="Proteomes" id="UP000240978"/>
    </source>
</evidence>
<gene>
    <name evidence="2" type="ORF">CLV42_107286</name>
</gene>
<dbReference type="Gene3D" id="2.60.120.260">
    <property type="entry name" value="Galactose-binding domain-like"/>
    <property type="match status" value="1"/>
</dbReference>
<dbReference type="EMBL" id="PYGK01000007">
    <property type="protein sequence ID" value="PSL29139.1"/>
    <property type="molecule type" value="Genomic_DNA"/>
</dbReference>
<dbReference type="Pfam" id="PF16389">
    <property type="entry name" value="DUF4998"/>
    <property type="match status" value="1"/>
</dbReference>
<dbReference type="InterPro" id="IPR032181">
    <property type="entry name" value="DUF5013"/>
</dbReference>
<keyword evidence="3" id="KW-1185">Reference proteome</keyword>
<feature type="domain" description="DUF5013" evidence="1">
    <location>
        <begin position="239"/>
        <end position="375"/>
    </location>
</feature>
<dbReference type="Pfam" id="PF16405">
    <property type="entry name" value="DUF5013"/>
    <property type="match status" value="1"/>
</dbReference>
<dbReference type="OrthoDB" id="1043438at2"/>
<name>A0A2P8G596_9BACT</name>
<dbReference type="Proteomes" id="UP000240978">
    <property type="component" value="Unassembled WGS sequence"/>
</dbReference>
<dbReference type="RefSeq" id="WP_106603512.1">
    <property type="nucleotide sequence ID" value="NZ_PYGK01000007.1"/>
</dbReference>
<evidence type="ECO:0000313" key="2">
    <source>
        <dbReference type="EMBL" id="PSL29139.1"/>
    </source>
</evidence>